<keyword evidence="2" id="KW-1185">Reference proteome</keyword>
<evidence type="ECO:0000313" key="2">
    <source>
        <dbReference type="Proteomes" id="UP000775213"/>
    </source>
</evidence>
<dbReference type="AlphaFoldDB" id="A0AAV7GCD0"/>
<dbReference type="Proteomes" id="UP000775213">
    <property type="component" value="Unassembled WGS sequence"/>
</dbReference>
<organism evidence="1 2">
    <name type="scientific">Dendrobium chrysotoxum</name>
    <name type="common">Orchid</name>
    <dbReference type="NCBI Taxonomy" id="161865"/>
    <lineage>
        <taxon>Eukaryota</taxon>
        <taxon>Viridiplantae</taxon>
        <taxon>Streptophyta</taxon>
        <taxon>Embryophyta</taxon>
        <taxon>Tracheophyta</taxon>
        <taxon>Spermatophyta</taxon>
        <taxon>Magnoliopsida</taxon>
        <taxon>Liliopsida</taxon>
        <taxon>Asparagales</taxon>
        <taxon>Orchidaceae</taxon>
        <taxon>Epidendroideae</taxon>
        <taxon>Malaxideae</taxon>
        <taxon>Dendrobiinae</taxon>
        <taxon>Dendrobium</taxon>
    </lineage>
</organism>
<protein>
    <recommendedName>
        <fullName evidence="3">Pectate lyase superfamily protein domain-containing protein</fullName>
    </recommendedName>
</protein>
<dbReference type="EMBL" id="JAGFBR010000016">
    <property type="protein sequence ID" value="KAH0453373.1"/>
    <property type="molecule type" value="Genomic_DNA"/>
</dbReference>
<accession>A0AAV7GCD0</accession>
<dbReference type="PANTHER" id="PTHR33928:SF7">
    <property type="entry name" value="POLYGALACTURONASE QRT3"/>
    <property type="match status" value="1"/>
</dbReference>
<name>A0AAV7GCD0_DENCH</name>
<dbReference type="Gene3D" id="2.160.20.10">
    <property type="entry name" value="Single-stranded right-handed beta-helix, Pectin lyase-like"/>
    <property type="match status" value="1"/>
</dbReference>
<reference evidence="1 2" key="1">
    <citation type="journal article" date="2021" name="Hortic Res">
        <title>Chromosome-scale assembly of the Dendrobium chrysotoxum genome enhances the understanding of orchid evolution.</title>
        <authorList>
            <person name="Zhang Y."/>
            <person name="Zhang G.Q."/>
            <person name="Zhang D."/>
            <person name="Liu X.D."/>
            <person name="Xu X.Y."/>
            <person name="Sun W.H."/>
            <person name="Yu X."/>
            <person name="Zhu X."/>
            <person name="Wang Z.W."/>
            <person name="Zhao X."/>
            <person name="Zhong W.Y."/>
            <person name="Chen H."/>
            <person name="Yin W.L."/>
            <person name="Huang T."/>
            <person name="Niu S.C."/>
            <person name="Liu Z.J."/>
        </authorList>
    </citation>
    <scope>NUCLEOTIDE SEQUENCE [LARGE SCALE GENOMIC DNA]</scope>
    <source>
        <strain evidence="1">Lindl</strain>
    </source>
</reference>
<gene>
    <name evidence="1" type="ORF">IEQ34_017697</name>
</gene>
<comment type="caution">
    <text evidence="1">The sequence shown here is derived from an EMBL/GenBank/DDBJ whole genome shotgun (WGS) entry which is preliminary data.</text>
</comment>
<dbReference type="SMART" id="SM00710">
    <property type="entry name" value="PbH1"/>
    <property type="match status" value="3"/>
</dbReference>
<dbReference type="InterPro" id="IPR011050">
    <property type="entry name" value="Pectin_lyase_fold/virulence"/>
</dbReference>
<dbReference type="InterPro" id="IPR012334">
    <property type="entry name" value="Pectin_lyas_fold"/>
</dbReference>
<proteinExistence type="predicted"/>
<sequence>MAVNGRLRSGRPAHHFLFILGIAAIFSVSDIVTANSSISVDLFRRQQITRHRSESILAALADGNALSLTTPSSSSPQSRSRVYNVMDYGADPSGIADSTEAFKQALSDACGSPGDRRLMSEITDLGGSELNLGGGSYLISSPLTLPSNPVGNIKIHGGSLRASDDFPCERYVIELGFNSSESTYSIYNFEFVTLSGLMIDANYRGGGIVVINSLRTTINGCYIVHFTSDGIFIHSGHETLITNSFIGQHITAGAHPLEKQFTGIGIRLTGNDNIVTDVVIFSASIGILVAGQANILTGVHCYNKATAFGGTGIYLKLSGLTQTRIVNCYLDYTSIVSEDPVQLYVSGSFFFGDANVVLKSVKGVMKGVNIVDNMFSGLGGEGVDIVRLDESEGAFTAVDQVMVERNMVDNMRVRSTVAKASVQGNGTKWTVDFKPVLLFPNRIDHVQYALLSTGSEFPKHALRSVSDNMVVIESNVEVEATVYVHVEQRWK</sequence>
<dbReference type="InterPro" id="IPR006626">
    <property type="entry name" value="PbH1"/>
</dbReference>
<dbReference type="SUPFAM" id="SSF51126">
    <property type="entry name" value="Pectin lyase-like"/>
    <property type="match status" value="1"/>
</dbReference>
<evidence type="ECO:0008006" key="3">
    <source>
        <dbReference type="Google" id="ProtNLM"/>
    </source>
</evidence>
<dbReference type="InterPro" id="IPR039279">
    <property type="entry name" value="QRT3-like"/>
</dbReference>
<dbReference type="GO" id="GO:0004650">
    <property type="term" value="F:polygalacturonase activity"/>
    <property type="evidence" value="ECO:0007669"/>
    <property type="project" value="InterPro"/>
</dbReference>
<evidence type="ECO:0000313" key="1">
    <source>
        <dbReference type="EMBL" id="KAH0453373.1"/>
    </source>
</evidence>
<dbReference type="PANTHER" id="PTHR33928">
    <property type="entry name" value="POLYGALACTURONASE QRT3"/>
    <property type="match status" value="1"/>
</dbReference>